<evidence type="ECO:0000256" key="1">
    <source>
        <dbReference type="ARBA" id="ARBA00009219"/>
    </source>
</evidence>
<dbReference type="Pfam" id="PF01073">
    <property type="entry name" value="3Beta_HSD"/>
    <property type="match status" value="1"/>
</dbReference>
<dbReference type="AlphaFoldDB" id="A0A1I0DXC3"/>
<evidence type="ECO:0000313" key="4">
    <source>
        <dbReference type="EMBL" id="SET37316.1"/>
    </source>
</evidence>
<proteinExistence type="inferred from homology"/>
<dbReference type="PANTHER" id="PTHR43245">
    <property type="entry name" value="BIFUNCTIONAL POLYMYXIN RESISTANCE PROTEIN ARNA"/>
    <property type="match status" value="1"/>
</dbReference>
<dbReference type="SUPFAM" id="SSF51735">
    <property type="entry name" value="NAD(P)-binding Rossmann-fold domains"/>
    <property type="match status" value="1"/>
</dbReference>
<gene>
    <name evidence="4" type="ORF">SAMN05443639_102738</name>
</gene>
<dbReference type="GO" id="GO:0016616">
    <property type="term" value="F:oxidoreductase activity, acting on the CH-OH group of donors, NAD or NADP as acceptor"/>
    <property type="evidence" value="ECO:0007669"/>
    <property type="project" value="InterPro"/>
</dbReference>
<keyword evidence="5" id="KW-1185">Reference proteome</keyword>
<keyword evidence="2" id="KW-0560">Oxidoreductase</keyword>
<dbReference type="EMBL" id="FOIJ01000002">
    <property type="protein sequence ID" value="SET37316.1"/>
    <property type="molecule type" value="Genomic_DNA"/>
</dbReference>
<dbReference type="Gene3D" id="3.40.50.720">
    <property type="entry name" value="NAD(P)-binding Rossmann-like Domain"/>
    <property type="match status" value="1"/>
</dbReference>
<dbReference type="InterPro" id="IPR036291">
    <property type="entry name" value="NAD(P)-bd_dom_sf"/>
</dbReference>
<feature type="domain" description="3-beta hydroxysteroid dehydrogenase/isomerase" evidence="3">
    <location>
        <begin position="2"/>
        <end position="241"/>
    </location>
</feature>
<comment type="similarity">
    <text evidence="1">Belongs to the 3-beta-HSD family.</text>
</comment>
<evidence type="ECO:0000313" key="5">
    <source>
        <dbReference type="Proteomes" id="UP000199181"/>
    </source>
</evidence>
<dbReference type="PANTHER" id="PTHR43245:SF51">
    <property type="entry name" value="SHORT CHAIN DEHYDROGENASE_REDUCTASE FAMILY 42E, MEMBER 2"/>
    <property type="match status" value="1"/>
</dbReference>
<organism evidence="4 5">
    <name type="scientific">Stigmatella erecta</name>
    <dbReference type="NCBI Taxonomy" id="83460"/>
    <lineage>
        <taxon>Bacteria</taxon>
        <taxon>Pseudomonadati</taxon>
        <taxon>Myxococcota</taxon>
        <taxon>Myxococcia</taxon>
        <taxon>Myxococcales</taxon>
        <taxon>Cystobacterineae</taxon>
        <taxon>Archangiaceae</taxon>
        <taxon>Stigmatella</taxon>
    </lineage>
</organism>
<name>A0A1I0DXC3_9BACT</name>
<dbReference type="Proteomes" id="UP000199181">
    <property type="component" value="Unassembled WGS sequence"/>
</dbReference>
<accession>A0A1I0DXC3</accession>
<dbReference type="InterPro" id="IPR050177">
    <property type="entry name" value="Lipid_A_modif_metabolic_enz"/>
</dbReference>
<sequence>MGRRIVELLLGRGESVRFMARGKYPQVVALGAEGFQGDLRDPDAVRKAVDGVDVVYHVASLAGYWGHEETYRGINVDGTRNVLNAMRQCGVRRLIYTSTPSVVGYERDVINGQPGIPYPMRHKSPYPRTKAVAEQMVCDANGKDLATVSLRPHLIIGPGDNNLLPRVVERALAGTLVMVGDGTNKVDFTYVDNAAWAHLDAADALKDEKSPAAGRAYFISNNEPVLLWDWLNGLLGAVGCPPTRRRISYRTARALGGLMETAWTLLPLPGEPRVTQFLASALARSHWYDMGPAQRDFHYQVRVPLAEGTRHTAAWLRSHFKIESPVT</sequence>
<protein>
    <submittedName>
        <fullName evidence="4">Nucleoside-diphosphate-sugar epimerase</fullName>
    </submittedName>
</protein>
<dbReference type="InterPro" id="IPR002225">
    <property type="entry name" value="3Beta_OHSteriod_DH/Estase"/>
</dbReference>
<dbReference type="GO" id="GO:0006694">
    <property type="term" value="P:steroid biosynthetic process"/>
    <property type="evidence" value="ECO:0007669"/>
    <property type="project" value="InterPro"/>
</dbReference>
<evidence type="ECO:0000256" key="2">
    <source>
        <dbReference type="ARBA" id="ARBA00023002"/>
    </source>
</evidence>
<reference evidence="5" key="1">
    <citation type="submission" date="2016-10" db="EMBL/GenBank/DDBJ databases">
        <authorList>
            <person name="Varghese N."/>
            <person name="Submissions S."/>
        </authorList>
    </citation>
    <scope>NUCLEOTIDE SEQUENCE [LARGE SCALE GENOMIC DNA]</scope>
    <source>
        <strain evidence="5">DSM 16858</strain>
    </source>
</reference>
<evidence type="ECO:0000259" key="3">
    <source>
        <dbReference type="Pfam" id="PF01073"/>
    </source>
</evidence>